<dbReference type="InterPro" id="IPR034733">
    <property type="entry name" value="AcCoA_carboxyl_beta"/>
</dbReference>
<keyword evidence="3" id="KW-0436">Ligase</keyword>
<feature type="domain" description="CoA carboxyltransferase C-terminal" evidence="2">
    <location>
        <begin position="239"/>
        <end position="467"/>
    </location>
</feature>
<protein>
    <submittedName>
        <fullName evidence="3">Propionyl-CoA carboxylase beta chain</fullName>
        <ecNumber evidence="3">6.4.1.3</ecNumber>
    </submittedName>
</protein>
<proteinExistence type="predicted"/>
<dbReference type="PROSITE" id="PS50989">
    <property type="entry name" value="COA_CT_CTER"/>
    <property type="match status" value="1"/>
</dbReference>
<dbReference type="PANTHER" id="PTHR43842">
    <property type="entry name" value="PROPIONYL-COA CARBOXYLASE BETA CHAIN"/>
    <property type="match status" value="1"/>
</dbReference>
<dbReference type="InterPro" id="IPR011763">
    <property type="entry name" value="COA_CT_C"/>
</dbReference>
<evidence type="ECO:0000259" key="2">
    <source>
        <dbReference type="PROSITE" id="PS50989"/>
    </source>
</evidence>
<dbReference type="InterPro" id="IPR051047">
    <property type="entry name" value="AccD/PCCB"/>
</dbReference>
<dbReference type="Pfam" id="PF01039">
    <property type="entry name" value="Carboxyl_trans"/>
    <property type="match status" value="1"/>
</dbReference>
<name>A0A6J4TMZ7_9ACTN</name>
<dbReference type="PANTHER" id="PTHR43842:SF2">
    <property type="entry name" value="PROPIONYL-COA CARBOXYLASE BETA CHAIN, MITOCHONDRIAL"/>
    <property type="match status" value="1"/>
</dbReference>
<feature type="domain" description="CoA carboxyltransferase N-terminal" evidence="1">
    <location>
        <begin position="1"/>
        <end position="231"/>
    </location>
</feature>
<dbReference type="InterPro" id="IPR029045">
    <property type="entry name" value="ClpP/crotonase-like_dom_sf"/>
</dbReference>
<dbReference type="SUPFAM" id="SSF52096">
    <property type="entry name" value="ClpP/crotonase"/>
    <property type="match status" value="2"/>
</dbReference>
<dbReference type="EC" id="6.4.1.3" evidence="3"/>
<dbReference type="Gene3D" id="3.90.226.10">
    <property type="entry name" value="2-enoyl-CoA Hydratase, Chain A, domain 1"/>
    <property type="match status" value="2"/>
</dbReference>
<evidence type="ECO:0000259" key="1">
    <source>
        <dbReference type="PROSITE" id="PS50980"/>
    </source>
</evidence>
<reference evidence="3" key="1">
    <citation type="submission" date="2020-02" db="EMBL/GenBank/DDBJ databases">
        <authorList>
            <person name="Meier V. D."/>
        </authorList>
    </citation>
    <scope>NUCLEOTIDE SEQUENCE</scope>
    <source>
        <strain evidence="3">AVDCRST_MAG13</strain>
    </source>
</reference>
<dbReference type="GO" id="GO:0004658">
    <property type="term" value="F:propionyl-CoA carboxylase activity"/>
    <property type="evidence" value="ECO:0007669"/>
    <property type="project" value="UniProtKB-EC"/>
</dbReference>
<dbReference type="EMBL" id="CADCVO010000595">
    <property type="protein sequence ID" value="CAA9527452.1"/>
    <property type="molecule type" value="Genomic_DNA"/>
</dbReference>
<accession>A0A6J4TMZ7</accession>
<dbReference type="PROSITE" id="PS50980">
    <property type="entry name" value="COA_CT_NTER"/>
    <property type="match status" value="1"/>
</dbReference>
<organism evidence="3">
    <name type="scientific">uncultured Solirubrobacteraceae bacterium</name>
    <dbReference type="NCBI Taxonomy" id="1162706"/>
    <lineage>
        <taxon>Bacteria</taxon>
        <taxon>Bacillati</taxon>
        <taxon>Actinomycetota</taxon>
        <taxon>Thermoleophilia</taxon>
        <taxon>Solirubrobacterales</taxon>
        <taxon>Solirubrobacteraceae</taxon>
        <taxon>environmental samples</taxon>
    </lineage>
</organism>
<dbReference type="AlphaFoldDB" id="A0A6J4TMZ7"/>
<dbReference type="InterPro" id="IPR011762">
    <property type="entry name" value="COA_CT_N"/>
</dbReference>
<dbReference type="GO" id="GO:0009317">
    <property type="term" value="C:acetyl-CoA carboxylase complex"/>
    <property type="evidence" value="ECO:0007669"/>
    <property type="project" value="TreeGrafter"/>
</dbReference>
<sequence>MTLALVPRPDERLTPLERIEALCDPGSIQLVRTEVRSGRMGAKARAGDGVLGASGRVDGRAVFCFAQDPSFAGGSLGAAHADTVVQVLKLAGRARAPVVGFVESAGARMQEGLAALGGYGRIFREHVALSGRVPQISVICGPSAGGGSYAPALTDFVVMTPKASMFLTGPGVVQEVMGEEVDAAGLGGHKVHERNGVCQLVADTEVDAALLVRDLLDHLPQNDSVLPQVWPAVAPPGYAPDKVVPMEDRKVYDVRDVARALVDGGRLLEISPRWAKNIVCALARIDGRVVGIVANQPRHMGGVLDADAAQKSAKFVRTCDLFGIPLVVLVDTPGFLPGTKQEKGGVIRHGAKLVHAFAEATVPRVTVVLRKAFGGAYIAMNSKDLGADYVFAWPGAQLGVMGAKQAVGITHRREIAAADDTEATHERLAASYADEHLQAGTAGAGGYVDEVIAPSDTRERICASLSVLSTAQRPFRPARNIPL</sequence>
<evidence type="ECO:0000313" key="3">
    <source>
        <dbReference type="EMBL" id="CAA9527452.1"/>
    </source>
</evidence>
<gene>
    <name evidence="3" type="ORF">AVDCRST_MAG13-3866</name>
</gene>